<accession>A0ABR1IFX6</accession>
<evidence type="ECO:0000313" key="2">
    <source>
        <dbReference type="Proteomes" id="UP001498421"/>
    </source>
</evidence>
<name>A0ABR1IFX6_9HYPO</name>
<proteinExistence type="predicted"/>
<gene>
    <name evidence="1" type="ORF">QQZ08_001703</name>
</gene>
<reference evidence="1 2" key="1">
    <citation type="journal article" date="2025" name="Microbiol. Resour. Announc.">
        <title>Draft genome sequences for Neonectria magnoliae and Neonectria punicea, canker pathogens of Liriodendron tulipifera and Acer saccharum in West Virginia.</title>
        <authorList>
            <person name="Petronek H.M."/>
            <person name="Kasson M.T."/>
            <person name="Metheny A.M."/>
            <person name="Stauder C.M."/>
            <person name="Lovett B."/>
            <person name="Lynch S.C."/>
            <person name="Garnas J.R."/>
            <person name="Kasson L.R."/>
            <person name="Stajich J.E."/>
        </authorList>
    </citation>
    <scope>NUCLEOTIDE SEQUENCE [LARGE SCALE GENOMIC DNA]</scope>
    <source>
        <strain evidence="1 2">NRRL 64651</strain>
    </source>
</reference>
<dbReference type="Proteomes" id="UP001498421">
    <property type="component" value="Unassembled WGS sequence"/>
</dbReference>
<comment type="caution">
    <text evidence="1">The sequence shown here is derived from an EMBL/GenBank/DDBJ whole genome shotgun (WGS) entry which is preliminary data.</text>
</comment>
<keyword evidence="2" id="KW-1185">Reference proteome</keyword>
<evidence type="ECO:0000313" key="1">
    <source>
        <dbReference type="EMBL" id="KAK7431763.1"/>
    </source>
</evidence>
<organism evidence="1 2">
    <name type="scientific">Neonectria magnoliae</name>
    <dbReference type="NCBI Taxonomy" id="2732573"/>
    <lineage>
        <taxon>Eukaryota</taxon>
        <taxon>Fungi</taxon>
        <taxon>Dikarya</taxon>
        <taxon>Ascomycota</taxon>
        <taxon>Pezizomycotina</taxon>
        <taxon>Sordariomycetes</taxon>
        <taxon>Hypocreomycetidae</taxon>
        <taxon>Hypocreales</taxon>
        <taxon>Nectriaceae</taxon>
        <taxon>Neonectria</taxon>
    </lineage>
</organism>
<protein>
    <submittedName>
        <fullName evidence="1">Uncharacterized protein</fullName>
    </submittedName>
</protein>
<sequence length="205" mass="22351">MSSRIAVTASKMSRAVVDSQRSAGAVLMPKYDELLRTRRTDESRGITTTHRPTPQPSIANRTKPLMQGFHSTSPSQSPVAHLDTTVLPPLHPVPVTSEDLPRMPLLPDNYGAYHASLSDAADLSARFRATIVATDPDNVVPGAPLAAVEGVTVDGVELKFAHQQPQQEIDADTDRSTFMFDMWRSMVEDVMSTTNPTPTTQKKSN</sequence>
<dbReference type="EMBL" id="JAZAVK010000009">
    <property type="protein sequence ID" value="KAK7431763.1"/>
    <property type="molecule type" value="Genomic_DNA"/>
</dbReference>